<evidence type="ECO:0000256" key="12">
    <source>
        <dbReference type="ARBA" id="ARBA00023136"/>
    </source>
</evidence>
<keyword evidence="9" id="KW-0833">Ubl conjugation pathway</keyword>
<name>A0AAV6K3W6_9ERIC</name>
<comment type="catalytic activity">
    <reaction evidence="1">
        <text>S-ubiquitinyl-[E2 ubiquitin-conjugating enzyme]-L-cysteine + [acceptor protein]-L-lysine = [E2 ubiquitin-conjugating enzyme]-L-cysteine + N(6)-ubiquitinyl-[acceptor protein]-L-lysine.</text>
        <dbReference type="EC" id="2.3.2.27"/>
    </reaction>
</comment>
<evidence type="ECO:0000256" key="16">
    <source>
        <dbReference type="SAM" id="Phobius"/>
    </source>
</evidence>
<comment type="caution">
    <text evidence="18">The sequence shown here is derived from an EMBL/GenBank/DDBJ whole genome shotgun (WGS) entry which is preliminary data.</text>
</comment>
<evidence type="ECO:0000256" key="4">
    <source>
        <dbReference type="ARBA" id="ARBA00012483"/>
    </source>
</evidence>
<organism evidence="18 19">
    <name type="scientific">Rhododendron griersonianum</name>
    <dbReference type="NCBI Taxonomy" id="479676"/>
    <lineage>
        <taxon>Eukaryota</taxon>
        <taxon>Viridiplantae</taxon>
        <taxon>Streptophyta</taxon>
        <taxon>Embryophyta</taxon>
        <taxon>Tracheophyta</taxon>
        <taxon>Spermatophyta</taxon>
        <taxon>Magnoliopsida</taxon>
        <taxon>eudicotyledons</taxon>
        <taxon>Gunneridae</taxon>
        <taxon>Pentapetalae</taxon>
        <taxon>asterids</taxon>
        <taxon>Ericales</taxon>
        <taxon>Ericaceae</taxon>
        <taxon>Ericoideae</taxon>
        <taxon>Rhodoreae</taxon>
        <taxon>Rhododendron</taxon>
    </lineage>
</organism>
<evidence type="ECO:0000256" key="7">
    <source>
        <dbReference type="ARBA" id="ARBA00022723"/>
    </source>
</evidence>
<dbReference type="PANTHER" id="PTHR46913">
    <property type="entry name" value="RING-H2 FINGER PROTEIN ATL16"/>
    <property type="match status" value="1"/>
</dbReference>
<keyword evidence="12 16" id="KW-0472">Membrane</keyword>
<dbReference type="Gene3D" id="3.30.40.10">
    <property type="entry name" value="Zinc/RING finger domain, C3HC4 (zinc finger)"/>
    <property type="match status" value="1"/>
</dbReference>
<evidence type="ECO:0000256" key="15">
    <source>
        <dbReference type="SAM" id="MobiDB-lite"/>
    </source>
</evidence>
<accession>A0AAV6K3W6</accession>
<dbReference type="SUPFAM" id="SSF57850">
    <property type="entry name" value="RING/U-box"/>
    <property type="match status" value="1"/>
</dbReference>
<keyword evidence="7" id="KW-0479">Metal-binding</keyword>
<keyword evidence="8 14" id="KW-0863">Zinc-finger</keyword>
<dbReference type="Pfam" id="PF13639">
    <property type="entry name" value="zf-RING_2"/>
    <property type="match status" value="1"/>
</dbReference>
<keyword evidence="11 16" id="KW-1133">Transmembrane helix</keyword>
<evidence type="ECO:0000313" key="18">
    <source>
        <dbReference type="EMBL" id="KAG5547093.1"/>
    </source>
</evidence>
<dbReference type="AlphaFoldDB" id="A0AAV6K3W6"/>
<evidence type="ECO:0000256" key="3">
    <source>
        <dbReference type="ARBA" id="ARBA00004906"/>
    </source>
</evidence>
<proteinExistence type="inferred from homology"/>
<evidence type="ECO:0000313" key="19">
    <source>
        <dbReference type="Proteomes" id="UP000823749"/>
    </source>
</evidence>
<dbReference type="InterPro" id="IPR044600">
    <property type="entry name" value="ATL1/ATL16-like"/>
</dbReference>
<evidence type="ECO:0000256" key="13">
    <source>
        <dbReference type="ARBA" id="ARBA00024209"/>
    </source>
</evidence>
<protein>
    <recommendedName>
        <fullName evidence="4">RING-type E3 ubiquitin transferase</fullName>
        <ecNumber evidence="4">2.3.2.27</ecNumber>
    </recommendedName>
</protein>
<dbReference type="InterPro" id="IPR001841">
    <property type="entry name" value="Znf_RING"/>
</dbReference>
<dbReference type="FunFam" id="3.30.40.10:FF:000609">
    <property type="entry name" value="RING-H2 finger protein ATL1"/>
    <property type="match status" value="1"/>
</dbReference>
<comment type="similarity">
    <text evidence="13">Belongs to the RING-type zinc finger family. ATL subfamily.</text>
</comment>
<dbReference type="EMBL" id="JACTNZ010000005">
    <property type="protein sequence ID" value="KAG5547093.1"/>
    <property type="molecule type" value="Genomic_DNA"/>
</dbReference>
<dbReference type="EC" id="2.3.2.27" evidence="4"/>
<keyword evidence="6 16" id="KW-0812">Transmembrane</keyword>
<keyword evidence="19" id="KW-1185">Reference proteome</keyword>
<evidence type="ECO:0000256" key="8">
    <source>
        <dbReference type="ARBA" id="ARBA00022771"/>
    </source>
</evidence>
<dbReference type="Proteomes" id="UP000823749">
    <property type="component" value="Chromosome 5"/>
</dbReference>
<keyword evidence="10" id="KW-0862">Zinc</keyword>
<comment type="subcellular location">
    <subcellularLocation>
        <location evidence="2">Membrane</location>
        <topology evidence="2">Single-pass membrane protein</topology>
    </subcellularLocation>
</comment>
<dbReference type="InterPro" id="IPR013083">
    <property type="entry name" value="Znf_RING/FYVE/PHD"/>
</dbReference>
<evidence type="ECO:0000256" key="1">
    <source>
        <dbReference type="ARBA" id="ARBA00000900"/>
    </source>
</evidence>
<comment type="pathway">
    <text evidence="3">Protein modification; protein ubiquitination.</text>
</comment>
<evidence type="ECO:0000256" key="11">
    <source>
        <dbReference type="ARBA" id="ARBA00022989"/>
    </source>
</evidence>
<evidence type="ECO:0000256" key="2">
    <source>
        <dbReference type="ARBA" id="ARBA00004167"/>
    </source>
</evidence>
<feature type="domain" description="RING-type" evidence="17">
    <location>
        <begin position="111"/>
        <end position="153"/>
    </location>
</feature>
<evidence type="ECO:0000256" key="14">
    <source>
        <dbReference type="PROSITE-ProRule" id="PRU00175"/>
    </source>
</evidence>
<dbReference type="SMART" id="SM00184">
    <property type="entry name" value="RING"/>
    <property type="match status" value="1"/>
</dbReference>
<dbReference type="CDD" id="cd16461">
    <property type="entry name" value="RING-H2_EL5-like"/>
    <property type="match status" value="1"/>
</dbReference>
<dbReference type="PROSITE" id="PS50089">
    <property type="entry name" value="ZF_RING_2"/>
    <property type="match status" value="1"/>
</dbReference>
<feature type="region of interest" description="Disordered" evidence="15">
    <location>
        <begin position="55"/>
        <end position="79"/>
    </location>
</feature>
<evidence type="ECO:0000256" key="5">
    <source>
        <dbReference type="ARBA" id="ARBA00022679"/>
    </source>
</evidence>
<dbReference type="GO" id="GO:0016020">
    <property type="term" value="C:membrane"/>
    <property type="evidence" value="ECO:0007669"/>
    <property type="project" value="UniProtKB-SubCell"/>
</dbReference>
<evidence type="ECO:0000256" key="6">
    <source>
        <dbReference type="ARBA" id="ARBA00022692"/>
    </source>
</evidence>
<dbReference type="PANTHER" id="PTHR46913:SF1">
    <property type="entry name" value="RING-H2 FINGER PROTEIN ATL16"/>
    <property type="match status" value="1"/>
</dbReference>
<reference evidence="18" key="1">
    <citation type="submission" date="2020-08" db="EMBL/GenBank/DDBJ databases">
        <title>Plant Genome Project.</title>
        <authorList>
            <person name="Zhang R.-G."/>
        </authorList>
    </citation>
    <scope>NUCLEOTIDE SEQUENCE</scope>
    <source>
        <strain evidence="18">WSP0</strain>
        <tissue evidence="18">Leaf</tissue>
    </source>
</reference>
<gene>
    <name evidence="18" type="ORF">RHGRI_012953</name>
</gene>
<keyword evidence="5" id="KW-0808">Transferase</keyword>
<evidence type="ECO:0000256" key="10">
    <source>
        <dbReference type="ARBA" id="ARBA00022833"/>
    </source>
</evidence>
<sequence length="186" mass="20853">MQTHLSPPPPPPPPPQYNMPVFYYGLLVVGTTGIILALYNLIIIRLCTGQHHHLHRRSGAGPPRLANRTPVPGSSRSFDNQNTRLMSSFKYKKGEGVLEGRQDQEDYELECPVCLSVVEEGEEVRQLPRCKHSFHAPCIDMWLYSHFDCPVCRAPVEPPVLRLHTAVIDHPSENSREGLVDAGDLV</sequence>
<evidence type="ECO:0000256" key="9">
    <source>
        <dbReference type="ARBA" id="ARBA00022786"/>
    </source>
</evidence>
<evidence type="ECO:0000259" key="17">
    <source>
        <dbReference type="PROSITE" id="PS50089"/>
    </source>
</evidence>
<feature type="transmembrane region" description="Helical" evidence="16">
    <location>
        <begin position="21"/>
        <end position="47"/>
    </location>
</feature>
<dbReference type="GO" id="GO:0016567">
    <property type="term" value="P:protein ubiquitination"/>
    <property type="evidence" value="ECO:0007669"/>
    <property type="project" value="InterPro"/>
</dbReference>
<dbReference type="GO" id="GO:0008270">
    <property type="term" value="F:zinc ion binding"/>
    <property type="evidence" value="ECO:0007669"/>
    <property type="project" value="UniProtKB-KW"/>
</dbReference>
<dbReference type="GO" id="GO:0061630">
    <property type="term" value="F:ubiquitin protein ligase activity"/>
    <property type="evidence" value="ECO:0007669"/>
    <property type="project" value="UniProtKB-EC"/>
</dbReference>